<evidence type="ECO:0000256" key="2">
    <source>
        <dbReference type="ARBA" id="ARBA00022448"/>
    </source>
</evidence>
<gene>
    <name evidence="6" type="ordered locus">Igni_1019</name>
</gene>
<protein>
    <submittedName>
        <fullName evidence="6">Binding-protein-dependent transport systems inner membrane component</fullName>
    </submittedName>
</protein>
<dbReference type="RefSeq" id="WP_012123162.1">
    <property type="nucleotide sequence ID" value="NC_009776.1"/>
</dbReference>
<dbReference type="PANTHER" id="PTHR43386">
    <property type="entry name" value="OLIGOPEPTIDE TRANSPORT SYSTEM PERMEASE PROTEIN APPC"/>
    <property type="match status" value="1"/>
</dbReference>
<reference evidence="6 7" key="1">
    <citation type="journal article" date="2008" name="Genome Biol.">
        <title>A genomic analysis of the archaeal system Ignicoccus hospitalis-Nanoarchaeum equitans.</title>
        <authorList>
            <person name="Podar M."/>
            <person name="Anderson I."/>
            <person name="Makarova K.S."/>
            <person name="Elkins J.G."/>
            <person name="Ivanova N."/>
            <person name="Wall M.A."/>
            <person name="Lykidis A."/>
            <person name="Mavromatis K."/>
            <person name="Sun H."/>
            <person name="Hudson M.E."/>
            <person name="Chen W."/>
            <person name="Deciu C."/>
            <person name="Hutchison D."/>
            <person name="Eads J.R."/>
            <person name="Anderson A."/>
            <person name="Fernandes F."/>
            <person name="Szeto E."/>
            <person name="Lapidus A."/>
            <person name="Kyrpides N.C."/>
            <person name="Saier M.H.Jr."/>
            <person name="Richardson P.M."/>
            <person name="Rachel R."/>
            <person name="Huber H."/>
            <person name="Eisen J.A."/>
            <person name="Koonin E.V."/>
            <person name="Keller M."/>
            <person name="Stetter K.O."/>
        </authorList>
    </citation>
    <scope>NUCLEOTIDE SEQUENCE [LARGE SCALE GENOMIC DNA]</scope>
    <source>
        <strain evidence="7">KIN4/I / DSM 18386 / JCM 14125</strain>
    </source>
</reference>
<dbReference type="KEGG" id="iho:Igni_1019"/>
<name>A8AB96_IGNH4</name>
<keyword evidence="7" id="KW-1185">Reference proteome</keyword>
<accession>A8AB96</accession>
<dbReference type="EMBL" id="CP000816">
    <property type="protein sequence ID" value="ABU82198.1"/>
    <property type="molecule type" value="Genomic_DNA"/>
</dbReference>
<evidence type="ECO:0000256" key="5">
    <source>
        <dbReference type="ARBA" id="ARBA00023136"/>
    </source>
</evidence>
<evidence type="ECO:0000256" key="1">
    <source>
        <dbReference type="ARBA" id="ARBA00004651"/>
    </source>
</evidence>
<proteinExistence type="predicted"/>
<dbReference type="HOGENOM" id="CLU_1202618_0_0_2"/>
<dbReference type="AlphaFoldDB" id="A8AB96"/>
<dbReference type="GO" id="GO:0005886">
    <property type="term" value="C:plasma membrane"/>
    <property type="evidence" value="ECO:0007669"/>
    <property type="project" value="UniProtKB-SubCell"/>
</dbReference>
<dbReference type="InterPro" id="IPR035906">
    <property type="entry name" value="MetI-like_sf"/>
</dbReference>
<comment type="subcellular location">
    <subcellularLocation>
        <location evidence="1">Cell membrane</location>
        <topology evidence="1">Multi-pass membrane protein</topology>
    </subcellularLocation>
</comment>
<evidence type="ECO:0000256" key="4">
    <source>
        <dbReference type="ARBA" id="ARBA00022989"/>
    </source>
</evidence>
<dbReference type="SUPFAM" id="SSF161098">
    <property type="entry name" value="MetI-like"/>
    <property type="match status" value="1"/>
</dbReference>
<evidence type="ECO:0000313" key="7">
    <source>
        <dbReference type="Proteomes" id="UP000000262"/>
    </source>
</evidence>
<sequence>MCGEGLPLEPPSPSHPLGTTPLGEDALCALAAGLWTSLEVAAVSYLTSFALLTALHYLSFARKGVLAEALSDLLLSLPRLPLLVLLGVKVTLSPLLVGALVGALASSAGVKVIKEAAERLREQPFALASFASGASPGEAWRLHGPRNALELVSAYAGLSSAIAIYAEAAISALGLEDPSTPSLGRLAYLVLNTPGAALTEAGAAQLLASALSTVAVAEVVRRAWRLLRAF</sequence>
<dbReference type="eggNOG" id="arCOG00748">
    <property type="taxonomic scope" value="Archaea"/>
</dbReference>
<keyword evidence="3" id="KW-0812">Transmembrane</keyword>
<dbReference type="STRING" id="453591.Igni_1019"/>
<dbReference type="GeneID" id="5562956"/>
<keyword evidence="4" id="KW-1133">Transmembrane helix</keyword>
<evidence type="ECO:0000256" key="3">
    <source>
        <dbReference type="ARBA" id="ARBA00022692"/>
    </source>
</evidence>
<keyword evidence="5" id="KW-0472">Membrane</keyword>
<organism evidence="6 7">
    <name type="scientific">Ignicoccus hospitalis (strain KIN4/I / DSM 18386 / JCM 14125)</name>
    <dbReference type="NCBI Taxonomy" id="453591"/>
    <lineage>
        <taxon>Archaea</taxon>
        <taxon>Thermoproteota</taxon>
        <taxon>Thermoprotei</taxon>
        <taxon>Desulfurococcales</taxon>
        <taxon>Desulfurococcaceae</taxon>
        <taxon>Ignicoccus</taxon>
    </lineage>
</organism>
<dbReference type="Proteomes" id="UP000000262">
    <property type="component" value="Chromosome"/>
</dbReference>
<dbReference type="InterPro" id="IPR050366">
    <property type="entry name" value="BP-dependent_transpt_permease"/>
</dbReference>
<keyword evidence="2" id="KW-0813">Transport</keyword>
<dbReference type="PANTHER" id="PTHR43386:SF1">
    <property type="entry name" value="D,D-DIPEPTIDE TRANSPORT SYSTEM PERMEASE PROTEIN DDPC-RELATED"/>
    <property type="match status" value="1"/>
</dbReference>
<evidence type="ECO:0000313" key="6">
    <source>
        <dbReference type="EMBL" id="ABU82198.1"/>
    </source>
</evidence>